<feature type="domain" description="SWIM-type" evidence="3">
    <location>
        <begin position="60"/>
        <end position="96"/>
    </location>
</feature>
<dbReference type="Proteomes" id="UP000477722">
    <property type="component" value="Unassembled WGS sequence"/>
</dbReference>
<dbReference type="RefSeq" id="WP_165302710.1">
    <property type="nucleotide sequence ID" value="NZ_JAAKZZ010000602.1"/>
</dbReference>
<feature type="region of interest" description="Disordered" evidence="2">
    <location>
        <begin position="17"/>
        <end position="42"/>
    </location>
</feature>
<dbReference type="AlphaFoldDB" id="A0A6G4X676"/>
<evidence type="ECO:0000259" key="3">
    <source>
        <dbReference type="PROSITE" id="PS50966"/>
    </source>
</evidence>
<keyword evidence="5" id="KW-1185">Reference proteome</keyword>
<evidence type="ECO:0000256" key="1">
    <source>
        <dbReference type="PROSITE-ProRule" id="PRU00325"/>
    </source>
</evidence>
<sequence>MGGQAGEAVRWTAEQVSALAPDDASRRAGVKLSAPGPWSGAGAGTGAVWGLCKGSGKKPYQTVVDLDGGQGPGFRCSCPSRKFPCKHAVGLLLLWAGGDAAVPEAPQPPDWAEEWLTGRRERATHKAARTREEQQD</sequence>
<dbReference type="GO" id="GO:0008270">
    <property type="term" value="F:zinc ion binding"/>
    <property type="evidence" value="ECO:0007669"/>
    <property type="project" value="UniProtKB-KW"/>
</dbReference>
<evidence type="ECO:0000313" key="4">
    <source>
        <dbReference type="EMBL" id="NGO73036.1"/>
    </source>
</evidence>
<organism evidence="4 5">
    <name type="scientific">Streptomyces boncukensis</name>
    <dbReference type="NCBI Taxonomy" id="2711219"/>
    <lineage>
        <taxon>Bacteria</taxon>
        <taxon>Bacillati</taxon>
        <taxon>Actinomycetota</taxon>
        <taxon>Actinomycetes</taxon>
        <taxon>Kitasatosporales</taxon>
        <taxon>Streptomycetaceae</taxon>
        <taxon>Streptomyces</taxon>
    </lineage>
</organism>
<accession>A0A6G4X676</accession>
<gene>
    <name evidence="4" type="ORF">G5C65_32785</name>
</gene>
<dbReference type="Pfam" id="PF04434">
    <property type="entry name" value="SWIM"/>
    <property type="match status" value="1"/>
</dbReference>
<dbReference type="InterPro" id="IPR007527">
    <property type="entry name" value="Znf_SWIM"/>
</dbReference>
<feature type="non-terminal residue" evidence="4">
    <location>
        <position position="136"/>
    </location>
</feature>
<keyword evidence="1" id="KW-0479">Metal-binding</keyword>
<evidence type="ECO:0000256" key="2">
    <source>
        <dbReference type="SAM" id="MobiDB-lite"/>
    </source>
</evidence>
<dbReference type="EMBL" id="JAAKZZ010000602">
    <property type="protein sequence ID" value="NGO73036.1"/>
    <property type="molecule type" value="Genomic_DNA"/>
</dbReference>
<proteinExistence type="predicted"/>
<reference evidence="4 5" key="1">
    <citation type="submission" date="2020-02" db="EMBL/GenBank/DDBJ databases">
        <title>Whole-genome analyses of novel actinobacteria.</title>
        <authorList>
            <person name="Sahin N."/>
            <person name="Tatar D."/>
        </authorList>
    </citation>
    <scope>NUCLEOTIDE SEQUENCE [LARGE SCALE GENOMIC DNA]</scope>
    <source>
        <strain evidence="4 5">SB3404</strain>
    </source>
</reference>
<name>A0A6G4X676_9ACTN</name>
<evidence type="ECO:0000313" key="5">
    <source>
        <dbReference type="Proteomes" id="UP000477722"/>
    </source>
</evidence>
<dbReference type="PROSITE" id="PS50966">
    <property type="entry name" value="ZF_SWIM"/>
    <property type="match status" value="1"/>
</dbReference>
<keyword evidence="1" id="KW-0863">Zinc-finger</keyword>
<protein>
    <submittedName>
        <fullName evidence="4">SWIM zinc finger family protein</fullName>
    </submittedName>
</protein>
<keyword evidence="1" id="KW-0862">Zinc</keyword>
<comment type="caution">
    <text evidence="4">The sequence shown here is derived from an EMBL/GenBank/DDBJ whole genome shotgun (WGS) entry which is preliminary data.</text>
</comment>